<evidence type="ECO:0000256" key="1">
    <source>
        <dbReference type="SAM" id="SignalP"/>
    </source>
</evidence>
<feature type="chain" id="PRO_5045485142" evidence="1">
    <location>
        <begin position="19"/>
        <end position="257"/>
    </location>
</feature>
<dbReference type="Proteomes" id="UP001165653">
    <property type="component" value="Unassembled WGS sequence"/>
</dbReference>
<dbReference type="SUPFAM" id="SSF88713">
    <property type="entry name" value="Glycoside hydrolase/deacetylase"/>
    <property type="match status" value="1"/>
</dbReference>
<proteinExistence type="predicted"/>
<accession>A0ABT3G0T5</accession>
<dbReference type="InterPro" id="IPR011330">
    <property type="entry name" value="Glyco_hydro/deAcase_b/a-brl"/>
</dbReference>
<name>A0ABT3G0T5_9BACT</name>
<feature type="domain" description="NodB homology" evidence="2">
    <location>
        <begin position="21"/>
        <end position="150"/>
    </location>
</feature>
<dbReference type="Gene3D" id="3.20.20.370">
    <property type="entry name" value="Glycoside hydrolase/deacetylase"/>
    <property type="match status" value="1"/>
</dbReference>
<feature type="signal peptide" evidence="1">
    <location>
        <begin position="1"/>
        <end position="18"/>
    </location>
</feature>
<gene>
    <name evidence="3" type="ORF">OJ996_05895</name>
</gene>
<dbReference type="EMBL" id="JAPDDR010000002">
    <property type="protein sequence ID" value="MCW1913094.1"/>
    <property type="molecule type" value="Genomic_DNA"/>
</dbReference>
<keyword evidence="4" id="KW-1185">Reference proteome</keyword>
<evidence type="ECO:0000259" key="2">
    <source>
        <dbReference type="Pfam" id="PF01522"/>
    </source>
</evidence>
<protein>
    <submittedName>
        <fullName evidence="3">Polysaccharide deacetylase family protein</fullName>
    </submittedName>
</protein>
<evidence type="ECO:0000313" key="4">
    <source>
        <dbReference type="Proteomes" id="UP001165653"/>
    </source>
</evidence>
<reference evidence="3" key="1">
    <citation type="submission" date="2022-10" db="EMBL/GenBank/DDBJ databases">
        <title>Luteolibacter sp. GHJ8, whole genome shotgun sequencing project.</title>
        <authorList>
            <person name="Zhao G."/>
            <person name="Shen L."/>
        </authorList>
    </citation>
    <scope>NUCLEOTIDE SEQUENCE</scope>
    <source>
        <strain evidence="3">GHJ8</strain>
    </source>
</reference>
<evidence type="ECO:0000313" key="3">
    <source>
        <dbReference type="EMBL" id="MCW1913094.1"/>
    </source>
</evidence>
<sequence>MRKPLLLVLCLLVLPASAQTKRIAIIKADDVTGVHPKWERFFKLSEEHGVPVSAGIIANSFEKQDGKYDEWLKAWEASGKVEFWNHGWDHRRWDDKGQTKSEFGGSGYEHQRSHIAKVQDAGKAALGKPFTVFGSPFNAMDSDTAKSLNEFPDLKMVFCHPGVEPTKELKGKILLPMFLRGEHDGTGKPNFAKFKEDYEKKKADPSLSFAAVQFHPGMFSEEGFTDYVAIIQLLKAEGWTFMLPGEYAKTLAGPDQP</sequence>
<dbReference type="InterPro" id="IPR002509">
    <property type="entry name" value="NODB_dom"/>
</dbReference>
<comment type="caution">
    <text evidence="3">The sequence shown here is derived from an EMBL/GenBank/DDBJ whole genome shotgun (WGS) entry which is preliminary data.</text>
</comment>
<keyword evidence="1" id="KW-0732">Signal</keyword>
<dbReference type="Pfam" id="PF01522">
    <property type="entry name" value="Polysacc_deac_1"/>
    <property type="match status" value="1"/>
</dbReference>
<organism evidence="3 4">
    <name type="scientific">Luteolibacter rhizosphaerae</name>
    <dbReference type="NCBI Taxonomy" id="2989719"/>
    <lineage>
        <taxon>Bacteria</taxon>
        <taxon>Pseudomonadati</taxon>
        <taxon>Verrucomicrobiota</taxon>
        <taxon>Verrucomicrobiia</taxon>
        <taxon>Verrucomicrobiales</taxon>
        <taxon>Verrucomicrobiaceae</taxon>
        <taxon>Luteolibacter</taxon>
    </lineage>
</organism>